<sequence length="66" mass="7642">MSALIVIGWFIFTLVSIGCVLQFVGSLLMVEFFPEGKRWWMWPLRWVSLAFFAGMVLINPFWGPMA</sequence>
<keyword evidence="1" id="KW-0472">Membrane</keyword>
<name>A0A379PPX9_ECTME</name>
<evidence type="ECO:0000313" key="3">
    <source>
        <dbReference type="Proteomes" id="UP000254260"/>
    </source>
</evidence>
<dbReference type="Proteomes" id="UP000254260">
    <property type="component" value="Unassembled WGS sequence"/>
</dbReference>
<gene>
    <name evidence="2" type="ORF">NCTC10899_05135</name>
</gene>
<feature type="transmembrane region" description="Helical" evidence="1">
    <location>
        <begin position="42"/>
        <end position="62"/>
    </location>
</feature>
<evidence type="ECO:0000256" key="1">
    <source>
        <dbReference type="SAM" id="Phobius"/>
    </source>
</evidence>
<dbReference type="RefSeq" id="WP_115292751.1">
    <property type="nucleotide sequence ID" value="NZ_UGUU01000002.1"/>
</dbReference>
<dbReference type="AlphaFoldDB" id="A0A379PPX9"/>
<reference evidence="2 3" key="1">
    <citation type="submission" date="2018-06" db="EMBL/GenBank/DDBJ databases">
        <authorList>
            <consortium name="Pathogen Informatics"/>
            <person name="Doyle S."/>
        </authorList>
    </citation>
    <scope>NUCLEOTIDE SEQUENCE [LARGE SCALE GENOMIC DNA]</scope>
    <source>
        <strain evidence="2 3">NCTC10899</strain>
    </source>
</reference>
<evidence type="ECO:0000313" key="2">
    <source>
        <dbReference type="EMBL" id="SUE95894.1"/>
    </source>
</evidence>
<accession>A0A379PPX9</accession>
<proteinExistence type="predicted"/>
<organism evidence="2 3">
    <name type="scientific">Ectopseudomonas mendocina</name>
    <name type="common">Pseudomonas mendocina</name>
    <dbReference type="NCBI Taxonomy" id="300"/>
    <lineage>
        <taxon>Bacteria</taxon>
        <taxon>Pseudomonadati</taxon>
        <taxon>Pseudomonadota</taxon>
        <taxon>Gammaproteobacteria</taxon>
        <taxon>Pseudomonadales</taxon>
        <taxon>Pseudomonadaceae</taxon>
        <taxon>Ectopseudomonas</taxon>
    </lineage>
</organism>
<feature type="transmembrane region" description="Helical" evidence="1">
    <location>
        <begin position="6"/>
        <end position="30"/>
    </location>
</feature>
<keyword evidence="1" id="KW-1133">Transmembrane helix</keyword>
<dbReference type="EMBL" id="UGUU01000002">
    <property type="protein sequence ID" value="SUE95894.1"/>
    <property type="molecule type" value="Genomic_DNA"/>
</dbReference>
<protein>
    <submittedName>
        <fullName evidence="2">Uncharacterized protein</fullName>
    </submittedName>
</protein>
<keyword evidence="1" id="KW-0812">Transmembrane</keyword>